<dbReference type="PANTHER" id="PTHR10743:SF0">
    <property type="entry name" value="PROTEIN RER1"/>
    <property type="match status" value="1"/>
</dbReference>
<feature type="transmembrane region" description="Helical" evidence="7">
    <location>
        <begin position="221"/>
        <end position="238"/>
    </location>
</feature>
<evidence type="ECO:0000256" key="1">
    <source>
        <dbReference type="ARBA" id="ARBA00004141"/>
    </source>
</evidence>
<dbReference type="GO" id="GO:0005783">
    <property type="term" value="C:endoplasmic reticulum"/>
    <property type="evidence" value="ECO:0007669"/>
    <property type="project" value="GOC"/>
</dbReference>
<feature type="transmembrane region" description="Helical" evidence="7">
    <location>
        <begin position="197"/>
        <end position="215"/>
    </location>
</feature>
<organism evidence="8 9">
    <name type="scientific">Puccinia graminis f. sp. tritici</name>
    <dbReference type="NCBI Taxonomy" id="56615"/>
    <lineage>
        <taxon>Eukaryota</taxon>
        <taxon>Fungi</taxon>
        <taxon>Dikarya</taxon>
        <taxon>Basidiomycota</taxon>
        <taxon>Pucciniomycotina</taxon>
        <taxon>Pucciniomycetes</taxon>
        <taxon>Pucciniales</taxon>
        <taxon>Pucciniaceae</taxon>
        <taxon>Puccinia</taxon>
    </lineage>
</organism>
<evidence type="ECO:0000256" key="6">
    <source>
        <dbReference type="SAM" id="MobiDB-lite"/>
    </source>
</evidence>
<dbReference type="GO" id="GO:0006621">
    <property type="term" value="P:protein retention in ER lumen"/>
    <property type="evidence" value="ECO:0007669"/>
    <property type="project" value="TreeGrafter"/>
</dbReference>
<name>A0A5B0QNL7_PUCGR</name>
<feature type="region of interest" description="Disordered" evidence="6">
    <location>
        <begin position="20"/>
        <end position="64"/>
    </location>
</feature>
<proteinExistence type="inferred from homology"/>
<evidence type="ECO:0008006" key="10">
    <source>
        <dbReference type="Google" id="ProtNLM"/>
    </source>
</evidence>
<sequence length="357" mass="41381">MHENVTEVTAIEESGSDCRFQNTAGEKARLKFQTPGRSTLGPKRGKLEAETGDHPRSRGRRNGGWAESKVRLVRLREPRAPFQVNHPLTTHRDTTQHALSQNDGRAEYIEGTATLPEEKPALARNHPQPQSTNLEKEIVKRSKTKQTNRLNLPKMMSADSNLMQDEESNETAFTRKYRELEKAYQYQLDRLTPYTTYRWLTTTGLIFIFMLRILLSQGWYIVTYALGIYLLNLFLSFLQPKFDPSIEQDAAENEVEEGGPGSTSNLMGGQNMDGDEFKPFIRRLPEFKFWHSATRATIFSLVATCFEFTDVPVFWPILLVYFLVLFSITMRRQIAHMRRYKYVPWDYMRKARYTGSK</sequence>
<keyword evidence="4 7" id="KW-1133">Transmembrane helix</keyword>
<feature type="region of interest" description="Disordered" evidence="6">
    <location>
        <begin position="249"/>
        <end position="270"/>
    </location>
</feature>
<comment type="subcellular location">
    <subcellularLocation>
        <location evidence="1">Membrane</location>
        <topology evidence="1">Multi-pass membrane protein</topology>
    </subcellularLocation>
</comment>
<dbReference type="OrthoDB" id="448250at2759"/>
<keyword evidence="9" id="KW-1185">Reference proteome</keyword>
<dbReference type="GO" id="GO:0006890">
    <property type="term" value="P:retrograde vesicle-mediated transport, Golgi to endoplasmic reticulum"/>
    <property type="evidence" value="ECO:0007669"/>
    <property type="project" value="TreeGrafter"/>
</dbReference>
<comment type="similarity">
    <text evidence="2">Belongs to the RER1 family.</text>
</comment>
<evidence type="ECO:0000256" key="3">
    <source>
        <dbReference type="ARBA" id="ARBA00022692"/>
    </source>
</evidence>
<keyword evidence="5 7" id="KW-0472">Membrane</keyword>
<dbReference type="Proteomes" id="UP000324748">
    <property type="component" value="Unassembled WGS sequence"/>
</dbReference>
<evidence type="ECO:0000313" key="8">
    <source>
        <dbReference type="EMBL" id="KAA1114484.1"/>
    </source>
</evidence>
<dbReference type="InterPro" id="IPR004932">
    <property type="entry name" value="Rer1"/>
</dbReference>
<feature type="transmembrane region" description="Helical" evidence="7">
    <location>
        <begin position="312"/>
        <end position="330"/>
    </location>
</feature>
<keyword evidence="3 7" id="KW-0812">Transmembrane</keyword>
<evidence type="ECO:0000256" key="5">
    <source>
        <dbReference type="ARBA" id="ARBA00023136"/>
    </source>
</evidence>
<evidence type="ECO:0000256" key="4">
    <source>
        <dbReference type="ARBA" id="ARBA00022989"/>
    </source>
</evidence>
<dbReference type="AlphaFoldDB" id="A0A5B0QNL7"/>
<accession>A0A5B0QNL7</accession>
<reference evidence="8 9" key="1">
    <citation type="submission" date="2019-05" db="EMBL/GenBank/DDBJ databases">
        <title>Emergence of the Ug99 lineage of the wheat stem rust pathogen through somatic hybridization.</title>
        <authorList>
            <person name="Li F."/>
            <person name="Upadhyaya N.M."/>
            <person name="Sperschneider J."/>
            <person name="Matny O."/>
            <person name="Nguyen-Phuc H."/>
            <person name="Mago R."/>
            <person name="Raley C."/>
            <person name="Miller M.E."/>
            <person name="Silverstein K.A.T."/>
            <person name="Henningsen E."/>
            <person name="Hirsch C.D."/>
            <person name="Visser B."/>
            <person name="Pretorius Z.A."/>
            <person name="Steffenson B.J."/>
            <person name="Schwessinger B."/>
            <person name="Dodds P.N."/>
            <person name="Figueroa M."/>
        </authorList>
    </citation>
    <scope>NUCLEOTIDE SEQUENCE [LARGE SCALE GENOMIC DNA]</scope>
    <source>
        <strain evidence="8">21-0</strain>
    </source>
</reference>
<dbReference type="EMBL" id="VSWC01000014">
    <property type="protein sequence ID" value="KAA1114484.1"/>
    <property type="molecule type" value="Genomic_DNA"/>
</dbReference>
<feature type="compositionally biased region" description="Basic and acidic residues" evidence="6">
    <location>
        <begin position="45"/>
        <end position="56"/>
    </location>
</feature>
<dbReference type="GO" id="GO:0000139">
    <property type="term" value="C:Golgi membrane"/>
    <property type="evidence" value="ECO:0007669"/>
    <property type="project" value="TreeGrafter"/>
</dbReference>
<evidence type="ECO:0000256" key="7">
    <source>
        <dbReference type="SAM" id="Phobius"/>
    </source>
</evidence>
<dbReference type="PANTHER" id="PTHR10743">
    <property type="entry name" value="PROTEIN RER1"/>
    <property type="match status" value="1"/>
</dbReference>
<comment type="caution">
    <text evidence="8">The sequence shown here is derived from an EMBL/GenBank/DDBJ whole genome shotgun (WGS) entry which is preliminary data.</text>
</comment>
<gene>
    <name evidence="8" type="ORF">PGT21_010943</name>
</gene>
<evidence type="ECO:0000313" key="9">
    <source>
        <dbReference type="Proteomes" id="UP000324748"/>
    </source>
</evidence>
<dbReference type="Pfam" id="PF03248">
    <property type="entry name" value="Rer1"/>
    <property type="match status" value="1"/>
</dbReference>
<evidence type="ECO:0000256" key="2">
    <source>
        <dbReference type="ARBA" id="ARBA00006070"/>
    </source>
</evidence>
<protein>
    <recommendedName>
        <fullName evidence="10">Protein RER1</fullName>
    </recommendedName>
</protein>